<proteinExistence type="predicted"/>
<protein>
    <submittedName>
        <fullName evidence="6">LLM class F420-dependent oxidoreductase</fullName>
        <ecNumber evidence="6">1.-.-.-</ecNumber>
    </submittedName>
</protein>
<feature type="domain" description="Luciferase-like" evidence="5">
    <location>
        <begin position="15"/>
        <end position="215"/>
    </location>
</feature>
<dbReference type="Proteomes" id="UP001595764">
    <property type="component" value="Unassembled WGS sequence"/>
</dbReference>
<dbReference type="EC" id="1.-.-.-" evidence="6"/>
<dbReference type="EMBL" id="JBHRWI010000002">
    <property type="protein sequence ID" value="MFC3508735.1"/>
    <property type="molecule type" value="Genomic_DNA"/>
</dbReference>
<evidence type="ECO:0000256" key="2">
    <source>
        <dbReference type="ARBA" id="ARBA00022643"/>
    </source>
</evidence>
<dbReference type="InterPro" id="IPR019921">
    <property type="entry name" value="Lucif-like_OxRdtase_Rv2161c"/>
</dbReference>
<evidence type="ECO:0000256" key="1">
    <source>
        <dbReference type="ARBA" id="ARBA00022630"/>
    </source>
</evidence>
<keyword evidence="7" id="KW-1185">Reference proteome</keyword>
<dbReference type="InterPro" id="IPR050172">
    <property type="entry name" value="SsuD_RutA_monooxygenase"/>
</dbReference>
<dbReference type="InterPro" id="IPR036661">
    <property type="entry name" value="Luciferase-like_sf"/>
</dbReference>
<dbReference type="PANTHER" id="PTHR42847:SF4">
    <property type="entry name" value="ALKANESULFONATE MONOOXYGENASE-RELATED"/>
    <property type="match status" value="1"/>
</dbReference>
<name>A0ABV7Q9V9_9PSEU</name>
<reference evidence="7" key="1">
    <citation type="journal article" date="2019" name="Int. J. Syst. Evol. Microbiol.">
        <title>The Global Catalogue of Microorganisms (GCM) 10K type strain sequencing project: providing services to taxonomists for standard genome sequencing and annotation.</title>
        <authorList>
            <consortium name="The Broad Institute Genomics Platform"/>
            <consortium name="The Broad Institute Genome Sequencing Center for Infectious Disease"/>
            <person name="Wu L."/>
            <person name="Ma J."/>
        </authorList>
    </citation>
    <scope>NUCLEOTIDE SEQUENCE [LARGE SCALE GENOMIC DNA]</scope>
    <source>
        <strain evidence="7">CGMCC 4.7682</strain>
    </source>
</reference>
<evidence type="ECO:0000256" key="3">
    <source>
        <dbReference type="ARBA" id="ARBA00023002"/>
    </source>
</evidence>
<sequence>MDIGLVSPVVTRLPGDPNAWEDTAGIEDLARIAETADRLGFDHLTCSEHVAVPEAVAEQRGSTYWDPLATFGFLAARTSRIRLVTQVLVLGYHHPLEIAKRYGTLDTVSGGRLVLGLGVGSLREEFDLLGAPFEQRGERADDALRALRAALSQRLPEYHGPHYDFAGMIVEPHAVQAKVPLWIGGRTKRSLRRAVELADGWVPFGLSLEELSRMLGAVELPGGFQVVLSPGRPLDPGTASCRDRLARVVEAGATTVSARIAANSADHYREQLEALAELGSEV</sequence>
<keyword evidence="1" id="KW-0285">Flavoprotein</keyword>
<keyword evidence="4" id="KW-0503">Monooxygenase</keyword>
<organism evidence="6 7">
    <name type="scientific">Amycolatopsis halotolerans</name>
    <dbReference type="NCBI Taxonomy" id="330083"/>
    <lineage>
        <taxon>Bacteria</taxon>
        <taxon>Bacillati</taxon>
        <taxon>Actinomycetota</taxon>
        <taxon>Actinomycetes</taxon>
        <taxon>Pseudonocardiales</taxon>
        <taxon>Pseudonocardiaceae</taxon>
        <taxon>Amycolatopsis</taxon>
    </lineage>
</organism>
<evidence type="ECO:0000256" key="4">
    <source>
        <dbReference type="ARBA" id="ARBA00023033"/>
    </source>
</evidence>
<comment type="caution">
    <text evidence="6">The sequence shown here is derived from an EMBL/GenBank/DDBJ whole genome shotgun (WGS) entry which is preliminary data.</text>
</comment>
<keyword evidence="3 6" id="KW-0560">Oxidoreductase</keyword>
<evidence type="ECO:0000313" key="7">
    <source>
        <dbReference type="Proteomes" id="UP001595764"/>
    </source>
</evidence>
<keyword evidence="2" id="KW-0288">FMN</keyword>
<dbReference type="PANTHER" id="PTHR42847">
    <property type="entry name" value="ALKANESULFONATE MONOOXYGENASE"/>
    <property type="match status" value="1"/>
</dbReference>
<dbReference type="RefSeq" id="WP_377873976.1">
    <property type="nucleotide sequence ID" value="NZ_JBHMAY010000062.1"/>
</dbReference>
<dbReference type="SUPFAM" id="SSF51679">
    <property type="entry name" value="Bacterial luciferase-like"/>
    <property type="match status" value="1"/>
</dbReference>
<dbReference type="Gene3D" id="3.20.20.30">
    <property type="entry name" value="Luciferase-like domain"/>
    <property type="match status" value="1"/>
</dbReference>
<gene>
    <name evidence="6" type="ORF">ACFORO_01045</name>
</gene>
<dbReference type="Pfam" id="PF00296">
    <property type="entry name" value="Bac_luciferase"/>
    <property type="match status" value="1"/>
</dbReference>
<accession>A0ABV7Q9V9</accession>
<evidence type="ECO:0000313" key="6">
    <source>
        <dbReference type="EMBL" id="MFC3508735.1"/>
    </source>
</evidence>
<dbReference type="GO" id="GO:0016491">
    <property type="term" value="F:oxidoreductase activity"/>
    <property type="evidence" value="ECO:0007669"/>
    <property type="project" value="UniProtKB-KW"/>
</dbReference>
<dbReference type="NCBIfam" id="TIGR03619">
    <property type="entry name" value="F420_Rv2161c"/>
    <property type="match status" value="1"/>
</dbReference>
<dbReference type="InterPro" id="IPR011251">
    <property type="entry name" value="Luciferase-like_dom"/>
</dbReference>
<evidence type="ECO:0000259" key="5">
    <source>
        <dbReference type="Pfam" id="PF00296"/>
    </source>
</evidence>